<dbReference type="PANTHER" id="PTHR43725">
    <property type="entry name" value="UDP-GLUCOSE 4-EPIMERASE"/>
    <property type="match status" value="1"/>
</dbReference>
<reference evidence="7 8" key="2">
    <citation type="submission" date="2020-03" db="EMBL/GenBank/DDBJ databases">
        <authorList>
            <person name="Ichikawa N."/>
            <person name="Kimura A."/>
            <person name="Kitahashi Y."/>
            <person name="Uohara A."/>
        </authorList>
    </citation>
    <scope>NUCLEOTIDE SEQUENCE [LARGE SCALE GENOMIC DNA]</scope>
    <source>
        <strain evidence="7 8">NBRC 108638</strain>
    </source>
</reference>
<evidence type="ECO:0000256" key="5">
    <source>
        <dbReference type="ARBA" id="ARBA00033067"/>
    </source>
</evidence>
<proteinExistence type="inferred from homology"/>
<evidence type="ECO:0000256" key="2">
    <source>
        <dbReference type="ARBA" id="ARBA00007637"/>
    </source>
</evidence>
<dbReference type="Pfam" id="PF01370">
    <property type="entry name" value="Epimerase"/>
    <property type="match status" value="1"/>
</dbReference>
<dbReference type="Gene3D" id="3.40.50.720">
    <property type="entry name" value="NAD(P)-binding Rossmann-like Domain"/>
    <property type="match status" value="1"/>
</dbReference>
<keyword evidence="8" id="KW-1185">Reference proteome</keyword>
<protein>
    <recommendedName>
        <fullName evidence="3">UDP-glucose 4-epimerase</fullName>
    </recommendedName>
    <alternativeName>
        <fullName evidence="5">Galactowaldenase</fullName>
    </alternativeName>
    <alternativeName>
        <fullName evidence="4">UDP-galactose 4-epimerase</fullName>
    </alternativeName>
</protein>
<dbReference type="PANTHER" id="PTHR43725:SF53">
    <property type="entry name" value="UDP-ARABINOSE 4-EPIMERASE 1"/>
    <property type="match status" value="1"/>
</dbReference>
<evidence type="ECO:0000256" key="1">
    <source>
        <dbReference type="ARBA" id="ARBA00004947"/>
    </source>
</evidence>
<accession>A0A6V8LDJ3</accession>
<organism evidence="7 8">
    <name type="scientific">Phytohabitans rumicis</name>
    <dbReference type="NCBI Taxonomy" id="1076125"/>
    <lineage>
        <taxon>Bacteria</taxon>
        <taxon>Bacillati</taxon>
        <taxon>Actinomycetota</taxon>
        <taxon>Actinomycetes</taxon>
        <taxon>Micromonosporales</taxon>
        <taxon>Micromonosporaceae</taxon>
    </lineage>
</organism>
<gene>
    <name evidence="7" type="primary">galE_2</name>
    <name evidence="7" type="ORF">Prum_043770</name>
</gene>
<reference evidence="7 8" key="1">
    <citation type="submission" date="2020-03" db="EMBL/GenBank/DDBJ databases">
        <title>Whole genome shotgun sequence of Phytohabitans rumicis NBRC 108638.</title>
        <authorList>
            <person name="Komaki H."/>
            <person name="Tamura T."/>
        </authorList>
    </citation>
    <scope>NUCLEOTIDE SEQUENCE [LARGE SCALE GENOMIC DNA]</scope>
    <source>
        <strain evidence="7 8">NBRC 108638</strain>
    </source>
</reference>
<evidence type="ECO:0000259" key="6">
    <source>
        <dbReference type="SMART" id="SM00822"/>
    </source>
</evidence>
<evidence type="ECO:0000313" key="8">
    <source>
        <dbReference type="Proteomes" id="UP000482960"/>
    </source>
</evidence>
<evidence type="ECO:0000256" key="3">
    <source>
        <dbReference type="ARBA" id="ARBA00018569"/>
    </source>
</evidence>
<dbReference type="InterPro" id="IPR001509">
    <property type="entry name" value="Epimerase_deHydtase"/>
</dbReference>
<evidence type="ECO:0000256" key="4">
    <source>
        <dbReference type="ARBA" id="ARBA00031367"/>
    </source>
</evidence>
<dbReference type="InterPro" id="IPR036291">
    <property type="entry name" value="NAD(P)-bd_dom_sf"/>
</dbReference>
<dbReference type="InterPro" id="IPR057326">
    <property type="entry name" value="KR_dom"/>
</dbReference>
<dbReference type="GO" id="GO:0033499">
    <property type="term" value="P:galactose catabolic process via UDP-galactose, Leloir pathway"/>
    <property type="evidence" value="ECO:0007669"/>
    <property type="project" value="TreeGrafter"/>
</dbReference>
<comment type="pathway">
    <text evidence="1">Carbohydrate metabolism; galactose metabolism.</text>
</comment>
<dbReference type="EMBL" id="BLPG01000001">
    <property type="protein sequence ID" value="GFJ90735.1"/>
    <property type="molecule type" value="Genomic_DNA"/>
</dbReference>
<dbReference type="AlphaFoldDB" id="A0A6V8LDJ3"/>
<dbReference type="RefSeq" id="WP_173078020.1">
    <property type="nucleotide sequence ID" value="NZ_BAABJB010000003.1"/>
</dbReference>
<dbReference type="SUPFAM" id="SSF51735">
    <property type="entry name" value="NAD(P)-binding Rossmann-fold domains"/>
    <property type="match status" value="1"/>
</dbReference>
<comment type="similarity">
    <text evidence="2">Belongs to the NAD(P)-dependent epimerase/dehydratase family.</text>
</comment>
<comment type="caution">
    <text evidence="7">The sequence shown here is derived from an EMBL/GenBank/DDBJ whole genome shotgun (WGS) entry which is preliminary data.</text>
</comment>
<dbReference type="SMART" id="SM00822">
    <property type="entry name" value="PKS_KR"/>
    <property type="match status" value="1"/>
</dbReference>
<feature type="domain" description="Ketoreductase" evidence="6">
    <location>
        <begin position="1"/>
        <end position="177"/>
    </location>
</feature>
<evidence type="ECO:0000313" key="7">
    <source>
        <dbReference type="EMBL" id="GFJ90735.1"/>
    </source>
</evidence>
<sequence>MRVLVTGGLGFLGLAVTRELLAAGDDVTVLTRGRPAAETPPGVRVVVGDVRDRAGIEEIIRAGDFDGVCHLAAAISARGSFADPLTYFDVNTNGTLNLLLALHRPVAFVLTSSSIVYGSRNVGALSEDLDVHPESPYAASKVAAEQMLGAYAATGAIGATVLRCFNIAGAAGGVTDTDTTRIIPNVLRAVTGQLPHMTLNGDGSAVRDFVHVADVAEAIQRSLRHTEPGHCRFYNVGSGVGVSMAEVVATAERVSGRAVPVERTPPKPEPQTLIADIKRAREELGWQPVRSTITHILQDAWEAWRV</sequence>
<name>A0A6V8LDJ3_9ACTN</name>
<dbReference type="Gene3D" id="3.90.25.10">
    <property type="entry name" value="UDP-galactose 4-epimerase, domain 1"/>
    <property type="match status" value="1"/>
</dbReference>
<dbReference type="Proteomes" id="UP000482960">
    <property type="component" value="Unassembled WGS sequence"/>
</dbReference>